<reference evidence="1 2" key="1">
    <citation type="journal article" date="2013" name="BMC Genomics">
        <title>Reconstruction of the lipid metabolism for the microalga Monoraphidium neglectum from its genome sequence reveals characteristics suitable for biofuel production.</title>
        <authorList>
            <person name="Bogen C."/>
            <person name="Al-Dilaimi A."/>
            <person name="Albersmeier A."/>
            <person name="Wichmann J."/>
            <person name="Grundmann M."/>
            <person name="Rupp O."/>
            <person name="Lauersen K.J."/>
            <person name="Blifernez-Klassen O."/>
            <person name="Kalinowski J."/>
            <person name="Goesmann A."/>
            <person name="Mussgnug J.H."/>
            <person name="Kruse O."/>
        </authorList>
    </citation>
    <scope>NUCLEOTIDE SEQUENCE [LARGE SCALE GENOMIC DNA]</scope>
    <source>
        <strain evidence="1 2">SAG 48.87</strain>
    </source>
</reference>
<dbReference type="Proteomes" id="UP000054498">
    <property type="component" value="Unassembled WGS sequence"/>
</dbReference>
<gene>
    <name evidence="1" type="ORF">MNEG_1392</name>
</gene>
<name>A0A0D2LJI7_9CHLO</name>
<dbReference type="STRING" id="145388.A0A0D2LJI7"/>
<organism evidence="1 2">
    <name type="scientific">Monoraphidium neglectum</name>
    <dbReference type="NCBI Taxonomy" id="145388"/>
    <lineage>
        <taxon>Eukaryota</taxon>
        <taxon>Viridiplantae</taxon>
        <taxon>Chlorophyta</taxon>
        <taxon>core chlorophytes</taxon>
        <taxon>Chlorophyceae</taxon>
        <taxon>CS clade</taxon>
        <taxon>Sphaeropleales</taxon>
        <taxon>Selenastraceae</taxon>
        <taxon>Monoraphidium</taxon>
    </lineage>
</organism>
<protein>
    <submittedName>
        <fullName evidence="1">Uncharacterized protein</fullName>
    </submittedName>
</protein>
<dbReference type="KEGG" id="mng:MNEG_1392"/>
<dbReference type="RefSeq" id="XP_013905588.1">
    <property type="nucleotide sequence ID" value="XM_014050134.1"/>
</dbReference>
<dbReference type="GeneID" id="25731430"/>
<dbReference type="AlphaFoldDB" id="A0A0D2LJI7"/>
<feature type="non-terminal residue" evidence="1">
    <location>
        <position position="79"/>
    </location>
</feature>
<dbReference type="OrthoDB" id="549095at2759"/>
<dbReference type="EMBL" id="KK100356">
    <property type="protein sequence ID" value="KIZ06569.1"/>
    <property type="molecule type" value="Genomic_DNA"/>
</dbReference>
<sequence length="79" mass="9035">MSHCGISYRGPLHLVLAQLKVCCPVLQTSPRAQCYKVVPALFERQLRKSLVASQRVNVLYAVHKVLRSAKKQLRNKSRY</sequence>
<evidence type="ECO:0000313" key="1">
    <source>
        <dbReference type="EMBL" id="KIZ06569.1"/>
    </source>
</evidence>
<accession>A0A0D2LJI7</accession>
<evidence type="ECO:0000313" key="2">
    <source>
        <dbReference type="Proteomes" id="UP000054498"/>
    </source>
</evidence>
<keyword evidence="2" id="KW-1185">Reference proteome</keyword>
<proteinExistence type="predicted"/>